<keyword evidence="5" id="KW-1185">Reference proteome</keyword>
<dbReference type="GO" id="GO:0008652">
    <property type="term" value="P:amino acid biosynthetic process"/>
    <property type="evidence" value="ECO:0007669"/>
    <property type="project" value="UniProtKB-KW"/>
</dbReference>
<dbReference type="InterPro" id="IPR045304">
    <property type="entry name" value="LbH_SAT"/>
</dbReference>
<evidence type="ECO:0000313" key="5">
    <source>
        <dbReference type="Proteomes" id="UP000244896"/>
    </source>
</evidence>
<dbReference type="AlphaFoldDB" id="A0A2U8E3B4"/>
<dbReference type="Proteomes" id="UP000244896">
    <property type="component" value="Chromosome"/>
</dbReference>
<reference evidence="4 5" key="1">
    <citation type="journal article" date="2018" name="Syst. Appl. Microbiol.">
        <title>Ereboglobus luteus gen. nov. sp. nov. from cockroach guts, and new insights into the oxygen relationship of the genera Opitutus and Didymococcus (Verrucomicrobia: Opitutaceae).</title>
        <authorList>
            <person name="Tegtmeier D."/>
            <person name="Belitz A."/>
            <person name="Radek R."/>
            <person name="Heimerl T."/>
            <person name="Brune A."/>
        </authorList>
    </citation>
    <scope>NUCLEOTIDE SEQUENCE [LARGE SCALE GENOMIC DNA]</scope>
    <source>
        <strain evidence="4 5">Ho45</strain>
    </source>
</reference>
<organism evidence="4 5">
    <name type="scientific">Ereboglobus luteus</name>
    <dbReference type="NCBI Taxonomy" id="1796921"/>
    <lineage>
        <taxon>Bacteria</taxon>
        <taxon>Pseudomonadati</taxon>
        <taxon>Verrucomicrobiota</taxon>
        <taxon>Opitutia</taxon>
        <taxon>Opitutales</taxon>
        <taxon>Opitutaceae</taxon>
        <taxon>Ereboglobus</taxon>
    </lineage>
</organism>
<dbReference type="OrthoDB" id="9801456at2"/>
<name>A0A2U8E3B4_9BACT</name>
<evidence type="ECO:0000256" key="2">
    <source>
        <dbReference type="ARBA" id="ARBA00022679"/>
    </source>
</evidence>
<dbReference type="Gene3D" id="1.10.3130.10">
    <property type="entry name" value="serine acetyltransferase, domain 1"/>
    <property type="match status" value="1"/>
</dbReference>
<dbReference type="KEGG" id="elut:CKA38_09030"/>
<dbReference type="RefSeq" id="WP_108825177.1">
    <property type="nucleotide sequence ID" value="NZ_CP023004.1"/>
</dbReference>
<keyword evidence="3" id="KW-0012">Acyltransferase</keyword>
<sequence>MNLENIKRALLASYQNEGGINHLEGSNLPAEESINQLARDFMYVLFPGFFGEDALEKKNVPAFVDRMLESIETRLTNDIRKSLVFAGIEDAETRAKEKTMALLECLPELRRVTQTDVVAAYEGDPAARSVEEIILAYPCVLVISLQRIAHELYLLNVPLLPRMLTEYGHERTGTDIHPGATIGTHFFIDHCTGVVIGETARIGNHVKIYQGVTLGAKSFELDEKGHPVKGVKRHPELRDNVIVYPGATILGGDTVIGENSIVGSNVWLMQSMPANSIAYYQGDAASVIRPRSTKEQLLGETGD</sequence>
<protein>
    <submittedName>
        <fullName evidence="4">Serine acetyltransferase</fullName>
    </submittedName>
</protein>
<keyword evidence="1" id="KW-0028">Amino-acid biosynthesis</keyword>
<keyword evidence="2 4" id="KW-0808">Transferase</keyword>
<evidence type="ECO:0000256" key="1">
    <source>
        <dbReference type="ARBA" id="ARBA00022605"/>
    </source>
</evidence>
<dbReference type="InterPro" id="IPR011004">
    <property type="entry name" value="Trimer_LpxA-like_sf"/>
</dbReference>
<dbReference type="EMBL" id="CP023004">
    <property type="protein sequence ID" value="AWI09367.1"/>
    <property type="molecule type" value="Genomic_DNA"/>
</dbReference>
<dbReference type="PANTHER" id="PTHR42811">
    <property type="entry name" value="SERINE ACETYLTRANSFERASE"/>
    <property type="match status" value="1"/>
</dbReference>
<accession>A0A2U8E3B4</accession>
<dbReference type="SUPFAM" id="SSF51161">
    <property type="entry name" value="Trimeric LpxA-like enzymes"/>
    <property type="match status" value="1"/>
</dbReference>
<dbReference type="GO" id="GO:0016746">
    <property type="term" value="F:acyltransferase activity"/>
    <property type="evidence" value="ECO:0007669"/>
    <property type="project" value="UniProtKB-KW"/>
</dbReference>
<evidence type="ECO:0000313" key="4">
    <source>
        <dbReference type="EMBL" id="AWI09367.1"/>
    </source>
</evidence>
<dbReference type="InterPro" id="IPR042122">
    <property type="entry name" value="Ser_AcTrfase_N_sf"/>
</dbReference>
<dbReference type="Gene3D" id="2.160.10.10">
    <property type="entry name" value="Hexapeptide repeat proteins"/>
    <property type="match status" value="1"/>
</dbReference>
<gene>
    <name evidence="4" type="ORF">CKA38_09030</name>
</gene>
<evidence type="ECO:0000256" key="3">
    <source>
        <dbReference type="ARBA" id="ARBA00023315"/>
    </source>
</evidence>
<dbReference type="CDD" id="cd03354">
    <property type="entry name" value="LbH_SAT"/>
    <property type="match status" value="1"/>
</dbReference>
<proteinExistence type="predicted"/>